<dbReference type="EMBL" id="JAANNP010000006">
    <property type="protein sequence ID" value="NHC14420.1"/>
    <property type="molecule type" value="Genomic_DNA"/>
</dbReference>
<keyword evidence="2" id="KW-1185">Reference proteome</keyword>
<dbReference type="Pfam" id="PF14907">
    <property type="entry name" value="NTP_transf_5"/>
    <property type="match status" value="1"/>
</dbReference>
<sequence>MTAVRCALGVPGQEPALRAAVAALHAAGRAELLARAWHHRVGPMVRLGVLLSTPSPRPGDPAALLAADLRAQHLAASAGHVRAVHDLGLVADALDGAGLAWAALKGPVLAARVYPREDLRPYGDIDVLVDPLALGAALRALERAGFQVLDRNWQLLRERVLGELHLRAPSGSTVDLHWQLVNRPEVRARFHLPTGPLLGRAARADVAGRDIPVLDPVDTLNHLCLHAGLAGGDRLLWLADIALAARALPGSAGADAGPGGWPGMDQLVARAGQAGAGSMVALMLRRADRLLPVPGADHAVALLQPSRPLRATLEAVDRLVPVQQVRRPGSLPRTAARAVDSTLLGTLVAAVAFLRDRAQERLPGHRVPGSDWSRSVLHPAGGAEDRAAFLERVAEAERRELQC</sequence>
<dbReference type="Proteomes" id="UP000800981">
    <property type="component" value="Unassembled WGS sequence"/>
</dbReference>
<gene>
    <name evidence="1" type="ORF">G9H71_11585</name>
</gene>
<reference evidence="1 2" key="1">
    <citation type="submission" date="2020-03" db="EMBL/GenBank/DDBJ databases">
        <title>Two novel Motilibacter sp.</title>
        <authorList>
            <person name="Liu S."/>
        </authorList>
    </citation>
    <scope>NUCLEOTIDE SEQUENCE [LARGE SCALE GENOMIC DNA]</scope>
    <source>
        <strain evidence="1 2">E257</strain>
    </source>
</reference>
<organism evidence="1 2">
    <name type="scientific">Motilibacter deserti</name>
    <dbReference type="NCBI Taxonomy" id="2714956"/>
    <lineage>
        <taxon>Bacteria</taxon>
        <taxon>Bacillati</taxon>
        <taxon>Actinomycetota</taxon>
        <taxon>Actinomycetes</taxon>
        <taxon>Motilibacterales</taxon>
        <taxon>Motilibacteraceae</taxon>
        <taxon>Motilibacter</taxon>
    </lineage>
</organism>
<name>A0ABX0GXU9_9ACTN</name>
<evidence type="ECO:0000313" key="2">
    <source>
        <dbReference type="Proteomes" id="UP000800981"/>
    </source>
</evidence>
<comment type="caution">
    <text evidence="1">The sequence shown here is derived from an EMBL/GenBank/DDBJ whole genome shotgun (WGS) entry which is preliminary data.</text>
</comment>
<protein>
    <submittedName>
        <fullName evidence="1">Nucleotidyltransferase family protein</fullName>
    </submittedName>
</protein>
<dbReference type="Gene3D" id="3.30.460.40">
    <property type="match status" value="1"/>
</dbReference>
<accession>A0ABX0GXU9</accession>
<dbReference type="RefSeq" id="WP_166281930.1">
    <property type="nucleotide sequence ID" value="NZ_JAANNP010000006.1"/>
</dbReference>
<evidence type="ECO:0000313" key="1">
    <source>
        <dbReference type="EMBL" id="NHC14420.1"/>
    </source>
</evidence>
<proteinExistence type="predicted"/>
<dbReference type="InterPro" id="IPR039498">
    <property type="entry name" value="NTP_transf_5"/>
</dbReference>